<feature type="domain" description="RNA polymerase sigma-70 region 3" evidence="5">
    <location>
        <begin position="121"/>
        <end position="183"/>
    </location>
</feature>
<sequence length="274" mass="31174">MATTMIARRHGRRHDDPDTSEELRLLVTLPDGPKKERLRQRVITAWLPLAHRQAVRLRERGEQLDDLKQVAALGLVKAVDRFDPERADAFEQFAIPTITGELKRHFRDHTWDVHVPRRTQELRNKVRKAVRELSTTLDGRSPTVAQIAEHARLPEDDVVLGLEALETYRSLSLDVALDRSGDNDDYTLMDTLGSADGRFGLIEDRETVKPALARLPERERRILYLRFFKDMTQSAIAAELGLSQMHVSRLISRALARVRAEVDRNAEQDGPAAA</sequence>
<dbReference type="AlphaFoldDB" id="A0A401WEX8"/>
<keyword evidence="1" id="KW-0805">Transcription regulation</keyword>
<evidence type="ECO:0000259" key="7">
    <source>
        <dbReference type="Pfam" id="PF04545"/>
    </source>
</evidence>
<dbReference type="SUPFAM" id="SSF88946">
    <property type="entry name" value="Sigma2 domain of RNA polymerase sigma factors"/>
    <property type="match status" value="1"/>
</dbReference>
<dbReference type="Proteomes" id="UP000286746">
    <property type="component" value="Unassembled WGS sequence"/>
</dbReference>
<keyword evidence="2" id="KW-0731">Sigma factor</keyword>
<dbReference type="PANTHER" id="PTHR30385:SF4">
    <property type="entry name" value="RNA POLYMERASE SIGMA-E FACTOR"/>
    <property type="match status" value="1"/>
</dbReference>
<dbReference type="InterPro" id="IPR014322">
    <property type="entry name" value="RNA_pol_sigma-B/F/G"/>
</dbReference>
<dbReference type="Pfam" id="PF04545">
    <property type="entry name" value="Sigma70_r4"/>
    <property type="match status" value="1"/>
</dbReference>
<dbReference type="Gene3D" id="1.10.10.10">
    <property type="entry name" value="Winged helix-like DNA-binding domain superfamily/Winged helix DNA-binding domain"/>
    <property type="match status" value="2"/>
</dbReference>
<dbReference type="InterPro" id="IPR000943">
    <property type="entry name" value="RNA_pol_sigma70"/>
</dbReference>
<dbReference type="PRINTS" id="PR00046">
    <property type="entry name" value="SIGMA70FCT"/>
</dbReference>
<dbReference type="GO" id="GO:0006352">
    <property type="term" value="P:DNA-templated transcription initiation"/>
    <property type="evidence" value="ECO:0007669"/>
    <property type="project" value="InterPro"/>
</dbReference>
<reference evidence="8 9" key="1">
    <citation type="submission" date="2018-11" db="EMBL/GenBank/DDBJ databases">
        <title>Whole genome sequence of Streptomyces paromomycinus NBRC 15454(T).</title>
        <authorList>
            <person name="Komaki H."/>
            <person name="Tamura T."/>
        </authorList>
    </citation>
    <scope>NUCLEOTIDE SEQUENCE [LARGE SCALE GENOMIC DNA]</scope>
    <source>
        <strain evidence="8 9">NBRC 15454</strain>
    </source>
</reference>
<evidence type="ECO:0000256" key="1">
    <source>
        <dbReference type="ARBA" id="ARBA00023015"/>
    </source>
</evidence>
<dbReference type="InterPro" id="IPR036388">
    <property type="entry name" value="WH-like_DNA-bd_sf"/>
</dbReference>
<proteinExistence type="predicted"/>
<dbReference type="SUPFAM" id="SSF88659">
    <property type="entry name" value="Sigma3 and sigma4 domains of RNA polymerase sigma factors"/>
    <property type="match status" value="2"/>
</dbReference>
<dbReference type="GO" id="GO:0016987">
    <property type="term" value="F:sigma factor activity"/>
    <property type="evidence" value="ECO:0007669"/>
    <property type="project" value="UniProtKB-KW"/>
</dbReference>
<evidence type="ECO:0000256" key="3">
    <source>
        <dbReference type="ARBA" id="ARBA00023125"/>
    </source>
</evidence>
<accession>A0A401WEX8</accession>
<keyword evidence="4" id="KW-0804">Transcription</keyword>
<dbReference type="InterPro" id="IPR014284">
    <property type="entry name" value="RNA_pol_sigma-70_dom"/>
</dbReference>
<comment type="caution">
    <text evidence="8">The sequence shown here is derived from an EMBL/GenBank/DDBJ whole genome shotgun (WGS) entry which is preliminary data.</text>
</comment>
<dbReference type="RefSeq" id="WP_125057909.1">
    <property type="nucleotide sequence ID" value="NZ_BHZD01000001.1"/>
</dbReference>
<dbReference type="InterPro" id="IPR007630">
    <property type="entry name" value="RNA_pol_sigma70_r4"/>
</dbReference>
<dbReference type="InterPro" id="IPR013324">
    <property type="entry name" value="RNA_pol_sigma_r3/r4-like"/>
</dbReference>
<feature type="domain" description="RNA polymerase sigma-70 region 4" evidence="7">
    <location>
        <begin position="211"/>
        <end position="259"/>
    </location>
</feature>
<evidence type="ECO:0000259" key="5">
    <source>
        <dbReference type="Pfam" id="PF04539"/>
    </source>
</evidence>
<evidence type="ECO:0000259" key="6">
    <source>
        <dbReference type="Pfam" id="PF04542"/>
    </source>
</evidence>
<protein>
    <submittedName>
        <fullName evidence="8">RNA polymerase sigma factor</fullName>
    </submittedName>
</protein>
<dbReference type="InterPro" id="IPR013325">
    <property type="entry name" value="RNA_pol_sigma_r2"/>
</dbReference>
<evidence type="ECO:0000313" key="9">
    <source>
        <dbReference type="Proteomes" id="UP000286746"/>
    </source>
</evidence>
<evidence type="ECO:0000256" key="2">
    <source>
        <dbReference type="ARBA" id="ARBA00023082"/>
    </source>
</evidence>
<dbReference type="InterPro" id="IPR007624">
    <property type="entry name" value="RNA_pol_sigma70_r3"/>
</dbReference>
<dbReference type="Gene3D" id="1.20.120.1810">
    <property type="match status" value="1"/>
</dbReference>
<evidence type="ECO:0000313" key="8">
    <source>
        <dbReference type="EMBL" id="GCD47893.1"/>
    </source>
</evidence>
<dbReference type="CDD" id="cd06171">
    <property type="entry name" value="Sigma70_r4"/>
    <property type="match status" value="1"/>
</dbReference>
<feature type="domain" description="RNA polymerase sigma-70 region 2" evidence="6">
    <location>
        <begin position="43"/>
        <end position="111"/>
    </location>
</feature>
<dbReference type="Pfam" id="PF04542">
    <property type="entry name" value="Sigma70_r2"/>
    <property type="match status" value="1"/>
</dbReference>
<keyword evidence="9" id="KW-1185">Reference proteome</keyword>
<dbReference type="Pfam" id="PF04539">
    <property type="entry name" value="Sigma70_r3"/>
    <property type="match status" value="1"/>
</dbReference>
<dbReference type="NCBIfam" id="TIGR02937">
    <property type="entry name" value="sigma70-ECF"/>
    <property type="match status" value="1"/>
</dbReference>
<organism evidence="8 9">
    <name type="scientific">Streptomyces paromomycinus</name>
    <name type="common">Streptomyces rimosus subsp. paromomycinus</name>
    <dbReference type="NCBI Taxonomy" id="92743"/>
    <lineage>
        <taxon>Bacteria</taxon>
        <taxon>Bacillati</taxon>
        <taxon>Actinomycetota</taxon>
        <taxon>Actinomycetes</taxon>
        <taxon>Kitasatosporales</taxon>
        <taxon>Streptomycetaceae</taxon>
        <taxon>Streptomyces</taxon>
    </lineage>
</organism>
<dbReference type="GO" id="GO:0003677">
    <property type="term" value="F:DNA binding"/>
    <property type="evidence" value="ECO:0007669"/>
    <property type="project" value="UniProtKB-KW"/>
</dbReference>
<dbReference type="InterPro" id="IPR007627">
    <property type="entry name" value="RNA_pol_sigma70_r2"/>
</dbReference>
<evidence type="ECO:0000256" key="4">
    <source>
        <dbReference type="ARBA" id="ARBA00023163"/>
    </source>
</evidence>
<dbReference type="NCBIfam" id="TIGR02980">
    <property type="entry name" value="SigBFG"/>
    <property type="match status" value="1"/>
</dbReference>
<dbReference type="PANTHER" id="PTHR30385">
    <property type="entry name" value="SIGMA FACTOR F FLAGELLAR"/>
    <property type="match status" value="1"/>
</dbReference>
<name>A0A401WEX8_STREY</name>
<keyword evidence="3" id="KW-0238">DNA-binding</keyword>
<dbReference type="EMBL" id="BHZD01000001">
    <property type="protein sequence ID" value="GCD47893.1"/>
    <property type="molecule type" value="Genomic_DNA"/>
</dbReference>
<gene>
    <name evidence="8" type="ORF">GKJPGBOP_07687</name>
</gene>